<dbReference type="InterPro" id="IPR027417">
    <property type="entry name" value="P-loop_NTPase"/>
</dbReference>
<comment type="domain">
    <text evidence="5">Consists of three domains, a large central CORE domain and two small peripheral domains, NMPbind and LID, which undergo movements during catalysis. The LID domain closes over the site of phosphoryl transfer upon ATP binding. Assembling and dissambling the active center during each catalytic cycle provides an effective means to prevent ATP hydrolysis. Some bacteria have evolved a zinc-coordinating structure that stabilizes the LID domain.</text>
</comment>
<comment type="subcellular location">
    <subcellularLocation>
        <location evidence="5 7">Cytoplasm</location>
    </subcellularLocation>
</comment>
<dbReference type="GO" id="GO:0004017">
    <property type="term" value="F:AMP kinase activity"/>
    <property type="evidence" value="ECO:0007669"/>
    <property type="project" value="UniProtKB-UniRule"/>
</dbReference>
<evidence type="ECO:0000313" key="9">
    <source>
        <dbReference type="Proteomes" id="UP000178647"/>
    </source>
</evidence>
<feature type="binding site" evidence="5">
    <location>
        <position position="178"/>
    </location>
    <ligand>
        <name>AMP</name>
        <dbReference type="ChEBI" id="CHEBI:456215"/>
    </ligand>
</feature>
<feature type="binding site" evidence="5">
    <location>
        <position position="157"/>
    </location>
    <ligand>
        <name>Zn(2+)</name>
        <dbReference type="ChEBI" id="CHEBI:29105"/>
        <note>structural</note>
    </ligand>
</feature>
<comment type="similarity">
    <text evidence="5 6">Belongs to the adenylate kinase family.</text>
</comment>
<feature type="binding site" evidence="5">
    <location>
        <begin position="61"/>
        <end position="63"/>
    </location>
    <ligand>
        <name>AMP</name>
        <dbReference type="ChEBI" id="CHEBI:456215"/>
    </ligand>
</feature>
<dbReference type="CDD" id="cd01428">
    <property type="entry name" value="ADK"/>
    <property type="match status" value="1"/>
</dbReference>
<dbReference type="InterPro" id="IPR000850">
    <property type="entry name" value="Adenylat/UMP-CMP_kin"/>
</dbReference>
<comment type="catalytic activity">
    <reaction evidence="5 7">
        <text>AMP + ATP = 2 ADP</text>
        <dbReference type="Rhea" id="RHEA:12973"/>
        <dbReference type="ChEBI" id="CHEBI:30616"/>
        <dbReference type="ChEBI" id="CHEBI:456215"/>
        <dbReference type="ChEBI" id="CHEBI:456216"/>
        <dbReference type="EC" id="2.7.4.3"/>
    </reaction>
</comment>
<comment type="caution">
    <text evidence="5">Lacks conserved residue(s) required for the propagation of feature annotation.</text>
</comment>
<evidence type="ECO:0000256" key="2">
    <source>
        <dbReference type="ARBA" id="ARBA00022727"/>
    </source>
</evidence>
<dbReference type="GO" id="GO:0005524">
    <property type="term" value="F:ATP binding"/>
    <property type="evidence" value="ECO:0007669"/>
    <property type="project" value="UniProtKB-UniRule"/>
</dbReference>
<feature type="binding site" evidence="5">
    <location>
        <begin position="14"/>
        <end position="19"/>
    </location>
    <ligand>
        <name>ATP</name>
        <dbReference type="ChEBI" id="CHEBI:30616"/>
    </ligand>
</feature>
<keyword evidence="4 5" id="KW-0418">Kinase</keyword>
<dbReference type="Pfam" id="PF00406">
    <property type="entry name" value="ADK"/>
    <property type="match status" value="1"/>
</dbReference>
<dbReference type="PANTHER" id="PTHR23359">
    <property type="entry name" value="NUCLEOTIDE KINASE"/>
    <property type="match status" value="1"/>
</dbReference>
<proteinExistence type="inferred from homology"/>
<dbReference type="GO" id="GO:0008270">
    <property type="term" value="F:zinc ion binding"/>
    <property type="evidence" value="ECO:0007669"/>
    <property type="project" value="UniProtKB-UniRule"/>
</dbReference>
<evidence type="ECO:0000256" key="1">
    <source>
        <dbReference type="ARBA" id="ARBA00022679"/>
    </source>
</evidence>
<dbReference type="EMBL" id="MHMH01000008">
    <property type="protein sequence ID" value="OGZ24625.1"/>
    <property type="molecule type" value="Genomic_DNA"/>
</dbReference>
<evidence type="ECO:0000256" key="3">
    <source>
        <dbReference type="ARBA" id="ARBA00022741"/>
    </source>
</evidence>
<comment type="pathway">
    <text evidence="5">Purine metabolism; AMP biosynthesis via salvage pathway; AMP from ADP: step 1/1.</text>
</comment>
<keyword evidence="1 5" id="KW-0808">Transferase</keyword>
<feature type="region of interest" description="NMP" evidence="5">
    <location>
        <begin position="34"/>
        <end position="63"/>
    </location>
</feature>
<keyword evidence="5" id="KW-0862">Zinc</keyword>
<keyword evidence="5" id="KW-0963">Cytoplasm</keyword>
<dbReference type="SUPFAM" id="SSF52540">
    <property type="entry name" value="P-loop containing nucleoside triphosphate hydrolases"/>
    <property type="match status" value="1"/>
</dbReference>
<dbReference type="EC" id="2.7.4.3" evidence="5 7"/>
<feature type="binding site" evidence="5">
    <location>
        <position position="141"/>
    </location>
    <ligand>
        <name>Zn(2+)</name>
        <dbReference type="ChEBI" id="CHEBI:29105"/>
        <note>structural</note>
    </ligand>
</feature>
<keyword evidence="5 7" id="KW-0067">ATP-binding</keyword>
<comment type="caution">
    <text evidence="8">The sequence shown here is derived from an EMBL/GenBank/DDBJ whole genome shotgun (WGS) entry which is preliminary data.</text>
</comment>
<dbReference type="PRINTS" id="PR00094">
    <property type="entry name" value="ADENYLTKNASE"/>
</dbReference>
<feature type="binding site" evidence="5">
    <location>
        <position position="135"/>
    </location>
    <ligand>
        <name>ATP</name>
        <dbReference type="ChEBI" id="CHEBI:30616"/>
    </ligand>
</feature>
<reference evidence="8 9" key="1">
    <citation type="journal article" date="2016" name="Nat. Commun.">
        <title>Thousands of microbial genomes shed light on interconnected biogeochemical processes in an aquifer system.</title>
        <authorList>
            <person name="Anantharaman K."/>
            <person name="Brown C.T."/>
            <person name="Hug L.A."/>
            <person name="Sharon I."/>
            <person name="Castelle C.J."/>
            <person name="Probst A.J."/>
            <person name="Thomas B.C."/>
            <person name="Singh A."/>
            <person name="Wilkins M.J."/>
            <person name="Karaoz U."/>
            <person name="Brodie E.L."/>
            <person name="Williams K.H."/>
            <person name="Hubbard S.S."/>
            <person name="Banfield J.F."/>
        </authorList>
    </citation>
    <scope>NUCLEOTIDE SEQUENCE [LARGE SCALE GENOMIC DNA]</scope>
</reference>
<feature type="binding site" evidence="5">
    <location>
        <position position="160"/>
    </location>
    <ligand>
        <name>Zn(2+)</name>
        <dbReference type="ChEBI" id="CHEBI:29105"/>
        <note>structural</note>
    </ligand>
</feature>
<feature type="binding site" evidence="5">
    <location>
        <position position="138"/>
    </location>
    <ligand>
        <name>Zn(2+)</name>
        <dbReference type="ChEBI" id="CHEBI:29105"/>
        <note>structural</note>
    </ligand>
</feature>
<feature type="binding site" evidence="5">
    <location>
        <position position="35"/>
    </location>
    <ligand>
        <name>AMP</name>
        <dbReference type="ChEBI" id="CHEBI:456215"/>
    </ligand>
</feature>
<dbReference type="GO" id="GO:0044209">
    <property type="term" value="P:AMP salvage"/>
    <property type="evidence" value="ECO:0007669"/>
    <property type="project" value="UniProtKB-UniRule"/>
</dbReference>
<sequence length="221" mass="25193">MKKPLIIIVLGKSGSGKGTQAELLKEKLGLDYIGSGDLLRARAKKKDFTGKEIAKILAAGALIPTPAIFKLWLDRVEELKTKKNFKGYVGDGNPRKILEAYLIDDALEFYGWKKNVKIILVDISDREAIWRLTRRRICKNCKKIIPFVGEFRKLKKCPKCGGELMQRSDDAIALVKNRLAWFKTDVQPIVNYYRKTGRLIKINGEQPIEDVFRDILKAVFI</sequence>
<comment type="function">
    <text evidence="5">Catalyzes the reversible transfer of the terminal phosphate group between ATP and AMP. Plays an important role in cellular energy homeostasis and in adenine nucleotide metabolism.</text>
</comment>
<keyword evidence="5" id="KW-0479">Metal-binding</keyword>
<dbReference type="STRING" id="1801672.A2896_00755"/>
<name>A0A1G2EFQ6_9BACT</name>
<evidence type="ECO:0000256" key="6">
    <source>
        <dbReference type="RuleBase" id="RU003330"/>
    </source>
</evidence>
<feature type="binding site" evidence="5">
    <location>
        <position position="40"/>
    </location>
    <ligand>
        <name>AMP</name>
        <dbReference type="ChEBI" id="CHEBI:456215"/>
    </ligand>
</feature>
<organism evidence="8 9">
    <name type="scientific">Candidatus Nealsonbacteria bacterium RIFCSPLOWO2_01_FULL_43_32</name>
    <dbReference type="NCBI Taxonomy" id="1801672"/>
    <lineage>
        <taxon>Bacteria</taxon>
        <taxon>Candidatus Nealsoniibacteriota</taxon>
    </lineage>
</organism>
<dbReference type="HAMAP" id="MF_00235">
    <property type="entry name" value="Adenylate_kinase_Adk"/>
    <property type="match status" value="1"/>
</dbReference>
<feature type="binding site" evidence="5">
    <location>
        <position position="206"/>
    </location>
    <ligand>
        <name>ATP</name>
        <dbReference type="ChEBI" id="CHEBI:30616"/>
    </ligand>
</feature>
<evidence type="ECO:0000256" key="4">
    <source>
        <dbReference type="ARBA" id="ARBA00022777"/>
    </source>
</evidence>
<feature type="binding site" evidence="5">
    <location>
        <position position="167"/>
    </location>
    <ligand>
        <name>AMP</name>
        <dbReference type="ChEBI" id="CHEBI:456215"/>
    </ligand>
</feature>
<dbReference type="UniPathway" id="UPA00588">
    <property type="reaction ID" value="UER00649"/>
</dbReference>
<protein>
    <recommendedName>
        <fullName evidence="5 7">Adenylate kinase</fullName>
        <shortName evidence="5">AK</shortName>
        <ecNumber evidence="5 7">2.7.4.3</ecNumber>
    </recommendedName>
    <alternativeName>
        <fullName evidence="5">ATP-AMP transphosphorylase</fullName>
    </alternativeName>
    <alternativeName>
        <fullName evidence="5">ATP:AMP phosphotransferase</fullName>
    </alternativeName>
    <alternativeName>
        <fullName evidence="5">Adenylate monophosphate kinase</fullName>
    </alternativeName>
</protein>
<dbReference type="Gene3D" id="3.40.50.300">
    <property type="entry name" value="P-loop containing nucleotide triphosphate hydrolases"/>
    <property type="match status" value="1"/>
</dbReference>
<keyword evidence="2 5" id="KW-0545">Nucleotide biosynthesis</keyword>
<dbReference type="Proteomes" id="UP000178647">
    <property type="component" value="Unassembled WGS sequence"/>
</dbReference>
<comment type="subunit">
    <text evidence="5 7">Monomer.</text>
</comment>
<evidence type="ECO:0000256" key="7">
    <source>
        <dbReference type="RuleBase" id="RU003331"/>
    </source>
</evidence>
<evidence type="ECO:0000256" key="5">
    <source>
        <dbReference type="HAMAP-Rule" id="MF_00235"/>
    </source>
</evidence>
<accession>A0A1G2EFQ6</accession>
<dbReference type="GO" id="GO:0005737">
    <property type="term" value="C:cytoplasm"/>
    <property type="evidence" value="ECO:0007669"/>
    <property type="project" value="UniProtKB-SubCell"/>
</dbReference>
<dbReference type="AlphaFoldDB" id="A0A1G2EFQ6"/>
<evidence type="ECO:0000313" key="8">
    <source>
        <dbReference type="EMBL" id="OGZ24625.1"/>
    </source>
</evidence>
<keyword evidence="3 5" id="KW-0547">Nucleotide-binding</keyword>
<gene>
    <name evidence="5" type="primary">adk</name>
    <name evidence="8" type="ORF">A2896_00755</name>
</gene>